<dbReference type="OrthoDB" id="9802264at2"/>
<evidence type="ECO:0000313" key="10">
    <source>
        <dbReference type="Proteomes" id="UP000199766"/>
    </source>
</evidence>
<dbReference type="Gene3D" id="3.40.50.300">
    <property type="entry name" value="P-loop containing nucleotide triphosphate hydrolases"/>
    <property type="match status" value="1"/>
</dbReference>
<dbReference type="GO" id="GO:0005886">
    <property type="term" value="C:plasma membrane"/>
    <property type="evidence" value="ECO:0007669"/>
    <property type="project" value="TreeGrafter"/>
</dbReference>
<dbReference type="GO" id="GO:0098796">
    <property type="term" value="C:membrane protein complex"/>
    <property type="evidence" value="ECO:0007669"/>
    <property type="project" value="UniProtKB-ARBA"/>
</dbReference>
<dbReference type="GO" id="GO:0046677">
    <property type="term" value="P:response to antibiotic"/>
    <property type="evidence" value="ECO:0007669"/>
    <property type="project" value="UniProtKB-KW"/>
</dbReference>
<keyword evidence="6" id="KW-0046">Antibiotic resistance</keyword>
<evidence type="ECO:0000256" key="4">
    <source>
        <dbReference type="ARBA" id="ARBA00022840"/>
    </source>
</evidence>
<sequence>MTTLVPLPPSPGSGAAQNLITLQGVTKRYHVGQPSESEVLHGLDLQVQRGEFIALIGPSGSGKSTLLNILGLLEPLTSGSYQLAGEAVQGLSDAQLTLRRRRLLGFVFQFHHLLPAFSALENVTLPALMAEGHISAREEERARSLLDAVGLGHALHKRPNELSGGMQQRVAIARALIMEPPLVLADEPTGNLDTASSSEVFALLRRIHAERGTTFIVVTHDPRLAARCDRQVELVDGRIASDGNPPQEA</sequence>
<comment type="similarity">
    <text evidence="7">Belongs to the ABC transporter superfamily. Macrolide exporter (TC 3.A.1.122) family.</text>
</comment>
<dbReference type="InterPro" id="IPR003439">
    <property type="entry name" value="ABC_transporter-like_ATP-bd"/>
</dbReference>
<evidence type="ECO:0000256" key="5">
    <source>
        <dbReference type="ARBA" id="ARBA00022989"/>
    </source>
</evidence>
<organism evidence="9 10">
    <name type="scientific">Giesbergeria anulus</name>
    <dbReference type="NCBI Taxonomy" id="180197"/>
    <lineage>
        <taxon>Bacteria</taxon>
        <taxon>Pseudomonadati</taxon>
        <taxon>Pseudomonadota</taxon>
        <taxon>Betaproteobacteria</taxon>
        <taxon>Burkholderiales</taxon>
        <taxon>Comamonadaceae</taxon>
        <taxon>Giesbergeria</taxon>
    </lineage>
</organism>
<dbReference type="STRING" id="180197.SAMN02982919_02085"/>
<dbReference type="GO" id="GO:0089705">
    <property type="term" value="P:protein localization to outer membrane"/>
    <property type="evidence" value="ECO:0007669"/>
    <property type="project" value="TreeGrafter"/>
</dbReference>
<keyword evidence="10" id="KW-1185">Reference proteome</keyword>
<dbReference type="Pfam" id="PF00005">
    <property type="entry name" value="ABC_tran"/>
    <property type="match status" value="1"/>
</dbReference>
<dbReference type="SMART" id="SM00382">
    <property type="entry name" value="AAA"/>
    <property type="match status" value="1"/>
</dbReference>
<dbReference type="GO" id="GO:0044874">
    <property type="term" value="P:lipoprotein localization to outer membrane"/>
    <property type="evidence" value="ECO:0007669"/>
    <property type="project" value="TreeGrafter"/>
</dbReference>
<dbReference type="InterPro" id="IPR017911">
    <property type="entry name" value="MacB-like_ATP-bd"/>
</dbReference>
<keyword evidence="5" id="KW-1133">Transmembrane helix</keyword>
<dbReference type="AlphaFoldDB" id="A0A1H9MWG9"/>
<dbReference type="GO" id="GO:0022857">
    <property type="term" value="F:transmembrane transporter activity"/>
    <property type="evidence" value="ECO:0007669"/>
    <property type="project" value="TreeGrafter"/>
</dbReference>
<dbReference type="GO" id="GO:0016887">
    <property type="term" value="F:ATP hydrolysis activity"/>
    <property type="evidence" value="ECO:0007669"/>
    <property type="project" value="InterPro"/>
</dbReference>
<dbReference type="InterPro" id="IPR015854">
    <property type="entry name" value="ABC_transpr_LolD-like"/>
</dbReference>
<keyword evidence="1" id="KW-0813">Transport</keyword>
<name>A0A1H9MWG9_9BURK</name>
<dbReference type="PANTHER" id="PTHR24220:SF689">
    <property type="entry name" value="LIPOPROTEIN-RELEASING SYSTEM ATP-BINDING PROTEIN LOLD"/>
    <property type="match status" value="1"/>
</dbReference>
<accession>A0A1H9MWG9</accession>
<keyword evidence="5" id="KW-0472">Membrane</keyword>
<proteinExistence type="inferred from homology"/>
<dbReference type="PANTHER" id="PTHR24220">
    <property type="entry name" value="IMPORT ATP-BINDING PROTEIN"/>
    <property type="match status" value="1"/>
</dbReference>
<evidence type="ECO:0000256" key="7">
    <source>
        <dbReference type="ARBA" id="ARBA00038388"/>
    </source>
</evidence>
<keyword evidence="2" id="KW-1003">Cell membrane</keyword>
<dbReference type="PROSITE" id="PS00211">
    <property type="entry name" value="ABC_TRANSPORTER_1"/>
    <property type="match status" value="1"/>
</dbReference>
<dbReference type="InterPro" id="IPR017871">
    <property type="entry name" value="ABC_transporter-like_CS"/>
</dbReference>
<dbReference type="PROSITE" id="PS50893">
    <property type="entry name" value="ABC_TRANSPORTER_2"/>
    <property type="match status" value="1"/>
</dbReference>
<evidence type="ECO:0000256" key="1">
    <source>
        <dbReference type="ARBA" id="ARBA00022448"/>
    </source>
</evidence>
<keyword evidence="4 9" id="KW-0067">ATP-binding</keyword>
<dbReference type="RefSeq" id="WP_091457038.1">
    <property type="nucleotide sequence ID" value="NZ_FOGD01000006.1"/>
</dbReference>
<reference evidence="9 10" key="1">
    <citation type="submission" date="2016-10" db="EMBL/GenBank/DDBJ databases">
        <authorList>
            <person name="de Groot N.N."/>
        </authorList>
    </citation>
    <scope>NUCLEOTIDE SEQUENCE [LARGE SCALE GENOMIC DNA]</scope>
    <source>
        <strain evidence="9 10">ATCC 35958</strain>
    </source>
</reference>
<keyword evidence="5" id="KW-0812">Transmembrane</keyword>
<feature type="domain" description="ABC transporter" evidence="8">
    <location>
        <begin position="20"/>
        <end position="249"/>
    </location>
</feature>
<dbReference type="Proteomes" id="UP000199766">
    <property type="component" value="Unassembled WGS sequence"/>
</dbReference>
<keyword evidence="3" id="KW-0547">Nucleotide-binding</keyword>
<keyword evidence="9" id="KW-0449">Lipoprotein</keyword>
<evidence type="ECO:0000256" key="2">
    <source>
        <dbReference type="ARBA" id="ARBA00022475"/>
    </source>
</evidence>
<dbReference type="InterPro" id="IPR003593">
    <property type="entry name" value="AAA+_ATPase"/>
</dbReference>
<dbReference type="EMBL" id="FOGD01000006">
    <property type="protein sequence ID" value="SER28066.1"/>
    <property type="molecule type" value="Genomic_DNA"/>
</dbReference>
<dbReference type="CDD" id="cd03255">
    <property type="entry name" value="ABC_MJ0796_LolCDE_FtsE"/>
    <property type="match status" value="1"/>
</dbReference>
<dbReference type="SUPFAM" id="SSF52540">
    <property type="entry name" value="P-loop containing nucleoside triphosphate hydrolases"/>
    <property type="match status" value="1"/>
</dbReference>
<evidence type="ECO:0000313" key="9">
    <source>
        <dbReference type="EMBL" id="SER28066.1"/>
    </source>
</evidence>
<dbReference type="GO" id="GO:0005524">
    <property type="term" value="F:ATP binding"/>
    <property type="evidence" value="ECO:0007669"/>
    <property type="project" value="UniProtKB-KW"/>
</dbReference>
<protein>
    <submittedName>
        <fullName evidence="9">Lipoprotein-releasing system ATP-binding protein</fullName>
    </submittedName>
</protein>
<evidence type="ECO:0000256" key="6">
    <source>
        <dbReference type="ARBA" id="ARBA00023251"/>
    </source>
</evidence>
<dbReference type="InterPro" id="IPR027417">
    <property type="entry name" value="P-loop_NTPase"/>
</dbReference>
<evidence type="ECO:0000259" key="8">
    <source>
        <dbReference type="PROSITE" id="PS50893"/>
    </source>
</evidence>
<gene>
    <name evidence="9" type="ORF">SAMN02982919_02085</name>
</gene>
<evidence type="ECO:0000256" key="3">
    <source>
        <dbReference type="ARBA" id="ARBA00022741"/>
    </source>
</evidence>
<dbReference type="FunFam" id="3.40.50.300:FF:000032">
    <property type="entry name" value="Export ABC transporter ATP-binding protein"/>
    <property type="match status" value="1"/>
</dbReference>